<keyword evidence="3" id="KW-1185">Reference proteome</keyword>
<sequence length="39" mass="4436">MVGESGGVGAQIDIFRQKESRNGYQWPQLTTTDHRLEDD</sequence>
<protein>
    <submittedName>
        <fullName evidence="2">Uncharacterized protein</fullName>
    </submittedName>
</protein>
<feature type="compositionally biased region" description="Polar residues" evidence="1">
    <location>
        <begin position="22"/>
        <end position="31"/>
    </location>
</feature>
<proteinExistence type="predicted"/>
<evidence type="ECO:0000313" key="3">
    <source>
        <dbReference type="Proteomes" id="UP000237000"/>
    </source>
</evidence>
<accession>A0A2P5F3H2</accession>
<organism evidence="2 3">
    <name type="scientific">Trema orientale</name>
    <name type="common">Charcoal tree</name>
    <name type="synonym">Celtis orientalis</name>
    <dbReference type="NCBI Taxonomy" id="63057"/>
    <lineage>
        <taxon>Eukaryota</taxon>
        <taxon>Viridiplantae</taxon>
        <taxon>Streptophyta</taxon>
        <taxon>Embryophyta</taxon>
        <taxon>Tracheophyta</taxon>
        <taxon>Spermatophyta</taxon>
        <taxon>Magnoliopsida</taxon>
        <taxon>eudicotyledons</taxon>
        <taxon>Gunneridae</taxon>
        <taxon>Pentapetalae</taxon>
        <taxon>rosids</taxon>
        <taxon>fabids</taxon>
        <taxon>Rosales</taxon>
        <taxon>Cannabaceae</taxon>
        <taxon>Trema</taxon>
    </lineage>
</organism>
<dbReference type="EMBL" id="JXTC01000067">
    <property type="protein sequence ID" value="PON92312.1"/>
    <property type="molecule type" value="Genomic_DNA"/>
</dbReference>
<reference evidence="3" key="1">
    <citation type="submission" date="2016-06" db="EMBL/GenBank/DDBJ databases">
        <title>Parallel loss of symbiosis genes in relatives of nitrogen-fixing non-legume Parasponia.</title>
        <authorList>
            <person name="Van Velzen R."/>
            <person name="Holmer R."/>
            <person name="Bu F."/>
            <person name="Rutten L."/>
            <person name="Van Zeijl A."/>
            <person name="Liu W."/>
            <person name="Santuari L."/>
            <person name="Cao Q."/>
            <person name="Sharma T."/>
            <person name="Shen D."/>
            <person name="Roswanjaya Y."/>
            <person name="Wardhani T."/>
            <person name="Kalhor M.S."/>
            <person name="Jansen J."/>
            <person name="Van den Hoogen J."/>
            <person name="Gungor B."/>
            <person name="Hartog M."/>
            <person name="Hontelez J."/>
            <person name="Verver J."/>
            <person name="Yang W.-C."/>
            <person name="Schijlen E."/>
            <person name="Repin R."/>
            <person name="Schilthuizen M."/>
            <person name="Schranz E."/>
            <person name="Heidstra R."/>
            <person name="Miyata K."/>
            <person name="Fedorova E."/>
            <person name="Kohlen W."/>
            <person name="Bisseling T."/>
            <person name="Smit S."/>
            <person name="Geurts R."/>
        </authorList>
    </citation>
    <scope>NUCLEOTIDE SEQUENCE [LARGE SCALE GENOMIC DNA]</scope>
    <source>
        <strain evidence="3">cv. RG33-2</strain>
    </source>
</reference>
<dbReference type="InParanoid" id="A0A2P5F3H2"/>
<dbReference type="AlphaFoldDB" id="A0A2P5F3H2"/>
<gene>
    <name evidence="2" type="ORF">TorRG33x02_119410</name>
</gene>
<dbReference type="Proteomes" id="UP000237000">
    <property type="component" value="Unassembled WGS sequence"/>
</dbReference>
<name>A0A2P5F3H2_TREOI</name>
<evidence type="ECO:0000256" key="1">
    <source>
        <dbReference type="SAM" id="MobiDB-lite"/>
    </source>
</evidence>
<comment type="caution">
    <text evidence="2">The sequence shown here is derived from an EMBL/GenBank/DDBJ whole genome shotgun (WGS) entry which is preliminary data.</text>
</comment>
<evidence type="ECO:0000313" key="2">
    <source>
        <dbReference type="EMBL" id="PON92312.1"/>
    </source>
</evidence>
<feature type="region of interest" description="Disordered" evidence="1">
    <location>
        <begin position="1"/>
        <end position="39"/>
    </location>
</feature>